<comment type="subcellular location">
    <subcellularLocation>
        <location evidence="2">Membrane</location>
        <topology evidence="2">Lipid-anchor</topology>
        <topology evidence="2">GPI-anchor</topology>
    </subcellularLocation>
    <subcellularLocation>
        <location evidence="1">Membrane</location>
        <topology evidence="1">Multi-pass membrane protein</topology>
    </subcellularLocation>
    <subcellularLocation>
        <location evidence="3">Secreted</location>
    </subcellularLocation>
</comment>
<dbReference type="InterPro" id="IPR049326">
    <property type="entry name" value="Rhodopsin_dom_fungi"/>
</dbReference>
<evidence type="ECO:0000256" key="8">
    <source>
        <dbReference type="ARBA" id="ARBA00022729"/>
    </source>
</evidence>
<feature type="transmembrane region" description="Helical" evidence="16">
    <location>
        <begin position="136"/>
        <end position="157"/>
    </location>
</feature>
<organism evidence="19 20">
    <name type="scientific">Cochliobolus sativus</name>
    <name type="common">Common root rot and spot blotch fungus</name>
    <name type="synonym">Bipolaris sorokiniana</name>
    <dbReference type="NCBI Taxonomy" id="45130"/>
    <lineage>
        <taxon>Eukaryota</taxon>
        <taxon>Fungi</taxon>
        <taxon>Dikarya</taxon>
        <taxon>Ascomycota</taxon>
        <taxon>Pezizomycotina</taxon>
        <taxon>Dothideomycetes</taxon>
        <taxon>Pleosporomycetidae</taxon>
        <taxon>Pleosporales</taxon>
        <taxon>Pleosporineae</taxon>
        <taxon>Pleosporaceae</taxon>
        <taxon>Bipolaris</taxon>
    </lineage>
</organism>
<keyword evidence="14" id="KW-0408">Iron</keyword>
<feature type="disulfide bond" evidence="14">
    <location>
        <begin position="40"/>
        <end position="71"/>
    </location>
</feature>
<dbReference type="EMBL" id="WNKQ01000004">
    <property type="protein sequence ID" value="KAF5852258.1"/>
    <property type="molecule type" value="Genomic_DNA"/>
</dbReference>
<evidence type="ECO:0000256" key="12">
    <source>
        <dbReference type="ARBA" id="ARBA00023288"/>
    </source>
</evidence>
<feature type="disulfide bond" evidence="14">
    <location>
        <begin position="50"/>
        <end position="57"/>
    </location>
</feature>
<comment type="caution">
    <text evidence="19">The sequence shown here is derived from an EMBL/GenBank/DDBJ whole genome shotgun (WGS) entry which is preliminary data.</text>
</comment>
<dbReference type="PANTHER" id="PTHR33048:SF47">
    <property type="entry name" value="INTEGRAL MEMBRANE PROTEIN-RELATED"/>
    <property type="match status" value="1"/>
</dbReference>
<dbReference type="AlphaFoldDB" id="A0A8H6DYC9"/>
<feature type="transmembrane region" description="Helical" evidence="16">
    <location>
        <begin position="177"/>
        <end position="203"/>
    </location>
</feature>
<keyword evidence="14" id="KW-0479">Metal-binding</keyword>
<feature type="disulfide bond" evidence="14">
    <location>
        <begin position="59"/>
        <end position="92"/>
    </location>
</feature>
<dbReference type="PANTHER" id="PTHR33048">
    <property type="entry name" value="PTH11-LIKE INTEGRAL MEMBRANE PROTEIN (AFU_ORTHOLOGUE AFUA_5G11245)"/>
    <property type="match status" value="1"/>
</dbReference>
<dbReference type="PROSITE" id="PS52012">
    <property type="entry name" value="CFEM"/>
    <property type="match status" value="1"/>
</dbReference>
<feature type="chain" id="PRO_5034112001" description="CFEM domain-containing protein" evidence="17">
    <location>
        <begin position="22"/>
        <end position="502"/>
    </location>
</feature>
<protein>
    <recommendedName>
        <fullName evidence="18">CFEM domain-containing protein</fullName>
    </recommendedName>
</protein>
<feature type="transmembrane region" description="Helical" evidence="16">
    <location>
        <begin position="296"/>
        <end position="317"/>
    </location>
</feature>
<name>A0A8H6DYC9_COCSA</name>
<keyword evidence="11 14" id="KW-1015">Disulfide bond</keyword>
<evidence type="ECO:0000256" key="10">
    <source>
        <dbReference type="ARBA" id="ARBA00023136"/>
    </source>
</evidence>
<keyword evidence="8 17" id="KW-0732">Signal</keyword>
<feature type="region of interest" description="Disordered" evidence="15">
    <location>
        <begin position="455"/>
        <end position="475"/>
    </location>
</feature>
<evidence type="ECO:0000256" key="13">
    <source>
        <dbReference type="ARBA" id="ARBA00038359"/>
    </source>
</evidence>
<keyword evidence="6" id="KW-0325">Glycoprotein</keyword>
<feature type="domain" description="CFEM" evidence="18">
    <location>
        <begin position="8"/>
        <end position="120"/>
    </location>
</feature>
<sequence>MFWHRAIAIVLCANAFTLAVAAPDSTTDALARIPPCGLECIAEKLPLIGCGLLDLECQCNSKNSTAILQPCLLDKCTFDETFGILRAQADLCNRPHDSYTRLMMATAYVTGIIPVIAVAMRFASRWVGGNHFWWDDWLHLVSAILCIPLMVFFILNVDAGVGKHLWDLTYQRVYDVGLWTYIITILWAFEMLLLKYSILCLYLRIFPNVWLKRAVFVFMAFTACFTLPLIFTAAIRCNPVRAQWDLEAAKTAKCLDWLIILKLSVVYEIIAEVVLFALPVPIVLKLQMATAKKIELLMFFGVGLLLIGVVIARVPFLKGVVDQSDQTYTIVASSMSTFIASGLGHFCAAVPTVQALIRFVINGFKNKTQASSSYGQSGRSYESSKKKSYRSLEDKKSAGSSYSGATFKVSKQRSKDAGRDPYRLSTQNFTRFECDGDNVGEDLSMELQPAETFVTKHNPDQAGESRGHDGGDQPITVVVSSSVLDDSASDKAILDREYVKST</sequence>
<evidence type="ECO:0000313" key="19">
    <source>
        <dbReference type="EMBL" id="KAF5852258.1"/>
    </source>
</evidence>
<dbReference type="InterPro" id="IPR052337">
    <property type="entry name" value="SAT4-like"/>
</dbReference>
<keyword evidence="6" id="KW-0336">GPI-anchor</keyword>
<feature type="region of interest" description="Disordered" evidence="15">
    <location>
        <begin position="369"/>
        <end position="403"/>
    </location>
</feature>
<evidence type="ECO:0000256" key="2">
    <source>
        <dbReference type="ARBA" id="ARBA00004589"/>
    </source>
</evidence>
<evidence type="ECO:0000256" key="4">
    <source>
        <dbReference type="ARBA" id="ARBA00010031"/>
    </source>
</evidence>
<feature type="transmembrane region" description="Helical" evidence="16">
    <location>
        <begin position="215"/>
        <end position="235"/>
    </location>
</feature>
<proteinExistence type="inferred from homology"/>
<keyword evidence="10 16" id="KW-0472">Membrane</keyword>
<keyword evidence="5" id="KW-0964">Secreted</keyword>
<evidence type="ECO:0000256" key="9">
    <source>
        <dbReference type="ARBA" id="ARBA00022989"/>
    </source>
</evidence>
<evidence type="ECO:0000256" key="17">
    <source>
        <dbReference type="SAM" id="SignalP"/>
    </source>
</evidence>
<reference evidence="19" key="1">
    <citation type="submission" date="2019-11" db="EMBL/GenBank/DDBJ databases">
        <title>Bipolaris sorokiniana Genome sequencing.</title>
        <authorList>
            <person name="Wang H."/>
        </authorList>
    </citation>
    <scope>NUCLEOTIDE SEQUENCE</scope>
</reference>
<dbReference type="Pfam" id="PF20684">
    <property type="entry name" value="Fung_rhodopsin"/>
    <property type="match status" value="1"/>
</dbReference>
<dbReference type="Pfam" id="PF05730">
    <property type="entry name" value="CFEM"/>
    <property type="match status" value="1"/>
</dbReference>
<feature type="transmembrane region" description="Helical" evidence="16">
    <location>
        <begin position="102"/>
        <end position="124"/>
    </location>
</feature>
<accession>A0A8H6DYC9</accession>
<evidence type="ECO:0000256" key="5">
    <source>
        <dbReference type="ARBA" id="ARBA00022525"/>
    </source>
</evidence>
<dbReference type="GO" id="GO:0046872">
    <property type="term" value="F:metal ion binding"/>
    <property type="evidence" value="ECO:0007669"/>
    <property type="project" value="UniProtKB-UniRule"/>
</dbReference>
<comment type="similarity">
    <text evidence="4">Belongs to the RBT5 family.</text>
</comment>
<feature type="compositionally biased region" description="Basic and acidic residues" evidence="15">
    <location>
        <begin position="382"/>
        <end position="397"/>
    </location>
</feature>
<comment type="similarity">
    <text evidence="13">Belongs to the SAT4 family.</text>
</comment>
<evidence type="ECO:0000313" key="20">
    <source>
        <dbReference type="Proteomes" id="UP000624244"/>
    </source>
</evidence>
<evidence type="ECO:0000256" key="3">
    <source>
        <dbReference type="ARBA" id="ARBA00004613"/>
    </source>
</evidence>
<feature type="transmembrane region" description="Helical" evidence="16">
    <location>
        <begin position="265"/>
        <end position="284"/>
    </location>
</feature>
<dbReference type="GO" id="GO:0005576">
    <property type="term" value="C:extracellular region"/>
    <property type="evidence" value="ECO:0007669"/>
    <property type="project" value="UniProtKB-SubCell"/>
</dbReference>
<evidence type="ECO:0000256" key="16">
    <source>
        <dbReference type="SAM" id="Phobius"/>
    </source>
</evidence>
<keyword evidence="9 16" id="KW-1133">Transmembrane helix</keyword>
<evidence type="ECO:0000256" key="15">
    <source>
        <dbReference type="SAM" id="MobiDB-lite"/>
    </source>
</evidence>
<evidence type="ECO:0000256" key="6">
    <source>
        <dbReference type="ARBA" id="ARBA00022622"/>
    </source>
</evidence>
<evidence type="ECO:0000256" key="7">
    <source>
        <dbReference type="ARBA" id="ARBA00022692"/>
    </source>
</evidence>
<keyword evidence="7 16" id="KW-0812">Transmembrane</keyword>
<dbReference type="SMART" id="SM00747">
    <property type="entry name" value="CFEM"/>
    <property type="match status" value="1"/>
</dbReference>
<feature type="signal peptide" evidence="17">
    <location>
        <begin position="1"/>
        <end position="21"/>
    </location>
</feature>
<evidence type="ECO:0000256" key="11">
    <source>
        <dbReference type="ARBA" id="ARBA00023157"/>
    </source>
</evidence>
<evidence type="ECO:0000259" key="18">
    <source>
        <dbReference type="PROSITE" id="PS52012"/>
    </source>
</evidence>
<keyword evidence="14" id="KW-0349">Heme</keyword>
<feature type="disulfide bond" evidence="14">
    <location>
        <begin position="36"/>
        <end position="76"/>
    </location>
</feature>
<evidence type="ECO:0000256" key="14">
    <source>
        <dbReference type="PROSITE-ProRule" id="PRU01356"/>
    </source>
</evidence>
<feature type="compositionally biased region" description="Basic and acidic residues" evidence="15">
    <location>
        <begin position="457"/>
        <end position="471"/>
    </location>
</feature>
<dbReference type="Proteomes" id="UP000624244">
    <property type="component" value="Unassembled WGS sequence"/>
</dbReference>
<dbReference type="InterPro" id="IPR008427">
    <property type="entry name" value="Extracellular_membr_CFEM_dom"/>
</dbReference>
<feature type="transmembrane region" description="Helical" evidence="16">
    <location>
        <begin position="337"/>
        <end position="361"/>
    </location>
</feature>
<keyword evidence="12" id="KW-0449">Lipoprotein</keyword>
<gene>
    <name evidence="19" type="ORF">GGP41_001010</name>
</gene>
<feature type="binding site" description="axial binding residue" evidence="14">
    <location>
        <position position="54"/>
    </location>
    <ligand>
        <name>heme</name>
        <dbReference type="ChEBI" id="CHEBI:30413"/>
    </ligand>
    <ligandPart>
        <name>Fe</name>
        <dbReference type="ChEBI" id="CHEBI:18248"/>
    </ligandPart>
</feature>
<dbReference type="GO" id="GO:0098552">
    <property type="term" value="C:side of membrane"/>
    <property type="evidence" value="ECO:0007669"/>
    <property type="project" value="UniProtKB-KW"/>
</dbReference>
<evidence type="ECO:0000256" key="1">
    <source>
        <dbReference type="ARBA" id="ARBA00004141"/>
    </source>
</evidence>